<organism evidence="7 9">
    <name type="scientific">Streptococcus zhangguiae</name>
    <dbReference type="NCBI Taxonomy" id="2664091"/>
    <lineage>
        <taxon>Bacteria</taxon>
        <taxon>Bacillati</taxon>
        <taxon>Bacillota</taxon>
        <taxon>Bacilli</taxon>
        <taxon>Lactobacillales</taxon>
        <taxon>Streptococcaceae</taxon>
        <taxon>Streptococcus</taxon>
    </lineage>
</organism>
<keyword evidence="4" id="KW-0812">Transmembrane</keyword>
<dbReference type="PANTHER" id="PTHR34216:SF3">
    <property type="entry name" value="POLY-BETA-1,6-N-ACETYL-D-GLUCOSAMINE N-DEACETYLASE"/>
    <property type="match status" value="1"/>
</dbReference>
<feature type="transmembrane region" description="Helical" evidence="4">
    <location>
        <begin position="21"/>
        <end position="41"/>
    </location>
</feature>
<keyword evidence="4" id="KW-0472">Membrane</keyword>
<evidence type="ECO:0000256" key="1">
    <source>
        <dbReference type="ARBA" id="ARBA00004613"/>
    </source>
</evidence>
<dbReference type="GO" id="GO:0016810">
    <property type="term" value="F:hydrolase activity, acting on carbon-nitrogen (but not peptide) bonds"/>
    <property type="evidence" value="ECO:0007669"/>
    <property type="project" value="InterPro"/>
</dbReference>
<dbReference type="EMBL" id="WLCG01000008">
    <property type="protein sequence ID" value="MTB64609.1"/>
    <property type="molecule type" value="Genomic_DNA"/>
</dbReference>
<reference evidence="6 8" key="2">
    <citation type="submission" date="2019-11" db="EMBL/GenBank/DDBJ databases">
        <title>Streptococcis sp. isolated from the respiratory tract of Marmot.</title>
        <authorList>
            <person name="Zhang G."/>
        </authorList>
    </citation>
    <scope>NUCLEOTIDE SEQUENCE [LARGE SCALE GENOMIC DNA]</scope>
    <source>
        <strain evidence="8">zg-86</strain>
        <strain evidence="6">Zg-86</strain>
    </source>
</reference>
<evidence type="ECO:0000256" key="3">
    <source>
        <dbReference type="SAM" id="MobiDB-lite"/>
    </source>
</evidence>
<feature type="domain" description="NodB homology" evidence="5">
    <location>
        <begin position="159"/>
        <end position="318"/>
    </location>
</feature>
<dbReference type="EMBL" id="WUBJ01000007">
    <property type="protein sequence ID" value="MWV56657.1"/>
    <property type="molecule type" value="Genomic_DNA"/>
</dbReference>
<accession>A0A6I4RIM4</accession>
<dbReference type="RefSeq" id="WP_154608578.1">
    <property type="nucleotide sequence ID" value="NZ_CP072115.1"/>
</dbReference>
<keyword evidence="4" id="KW-1133">Transmembrane helix</keyword>
<comment type="caution">
    <text evidence="7">The sequence shown here is derived from an EMBL/GenBank/DDBJ whole genome shotgun (WGS) entry which is preliminary data.</text>
</comment>
<proteinExistence type="predicted"/>
<dbReference type="GO" id="GO:0005576">
    <property type="term" value="C:extracellular region"/>
    <property type="evidence" value="ECO:0007669"/>
    <property type="project" value="UniProtKB-SubCell"/>
</dbReference>
<dbReference type="PANTHER" id="PTHR34216">
    <property type="match status" value="1"/>
</dbReference>
<evidence type="ECO:0000256" key="4">
    <source>
        <dbReference type="SAM" id="Phobius"/>
    </source>
</evidence>
<dbReference type="InterPro" id="IPR002509">
    <property type="entry name" value="NODB_dom"/>
</dbReference>
<dbReference type="Proteomes" id="UP000435060">
    <property type="component" value="Unassembled WGS sequence"/>
</dbReference>
<evidence type="ECO:0000313" key="7">
    <source>
        <dbReference type="EMBL" id="MWV56657.1"/>
    </source>
</evidence>
<dbReference type="Proteomes" id="UP000435423">
    <property type="component" value="Unassembled WGS sequence"/>
</dbReference>
<evidence type="ECO:0000313" key="8">
    <source>
        <dbReference type="Proteomes" id="UP000435060"/>
    </source>
</evidence>
<feature type="compositionally biased region" description="Low complexity" evidence="3">
    <location>
        <begin position="51"/>
        <end position="64"/>
    </location>
</feature>
<dbReference type="CDD" id="cd10918">
    <property type="entry name" value="CE4_NodB_like_5s_6s"/>
    <property type="match status" value="1"/>
</dbReference>
<gene>
    <name evidence="6" type="ORF">GGG87_06335</name>
    <name evidence="7" type="ORF">GGH11_06690</name>
</gene>
<dbReference type="Gene3D" id="3.20.20.370">
    <property type="entry name" value="Glycoside hydrolase/deacetylase"/>
    <property type="match status" value="1"/>
</dbReference>
<dbReference type="AlphaFoldDB" id="A0A6I4RIM4"/>
<dbReference type="PROSITE" id="PS51677">
    <property type="entry name" value="NODB"/>
    <property type="match status" value="1"/>
</dbReference>
<evidence type="ECO:0000313" key="9">
    <source>
        <dbReference type="Proteomes" id="UP000435423"/>
    </source>
</evidence>
<comment type="subcellular location">
    <subcellularLocation>
        <location evidence="1">Secreted</location>
    </subcellularLocation>
</comment>
<dbReference type="SUPFAM" id="SSF88713">
    <property type="entry name" value="Glycoside hydrolase/deacetylase"/>
    <property type="match status" value="1"/>
</dbReference>
<name>A0A6I4RIM4_9STRE</name>
<evidence type="ECO:0000256" key="2">
    <source>
        <dbReference type="ARBA" id="ARBA00022729"/>
    </source>
</evidence>
<protein>
    <submittedName>
        <fullName evidence="7">Polysaccharide deacetylase family protein</fullName>
    </submittedName>
</protein>
<dbReference type="Pfam" id="PF01522">
    <property type="entry name" value="Polysacc_deac_1"/>
    <property type="match status" value="1"/>
</dbReference>
<evidence type="ECO:0000259" key="5">
    <source>
        <dbReference type="PROSITE" id="PS51677"/>
    </source>
</evidence>
<sequence>MVAQRSRSRRRNGKRQQRRKNLWGIFLTLTAILAISLTLYLKRDWLFAGTTSTPSSTIQTSQTTKETLDSSSTNHDTATTADKENMVWEKQEAPVRIPILMYHAVHVMAAEEAANANLIVDPTTFESHLKALQEAGYYTLTPEEAYKILTENVLPKGKKVVWLTFDDSLWDFYRIAYPLLKQYNMTATNNVITGVTDTQPDHLTLEQIKEMKGMGMSFQSHTVNHPDLEYSTLEAQATELKDSKDYLDRQLDQDTITIAYPAGRYSEQTIKTVENNHYKLGVTTNEGLASAADGLLTLNRIRILPVTTADVLLQTIEQ</sequence>
<keyword evidence="2" id="KW-0732">Signal</keyword>
<reference evidence="7 9" key="1">
    <citation type="submission" date="2019-10" db="EMBL/GenBank/DDBJ databases">
        <title>Streptococcis sp, isolated from the respiratory tract of Marmot.</title>
        <authorList>
            <person name="Zhang G."/>
        </authorList>
    </citation>
    <scope>NUCLEOTIDE SEQUENCE [LARGE SCALE GENOMIC DNA]</scope>
    <source>
        <strain evidence="9">zg-70</strain>
        <strain evidence="7">Zg-70</strain>
    </source>
</reference>
<dbReference type="InterPro" id="IPR051398">
    <property type="entry name" value="Polysacch_Deacetylase"/>
</dbReference>
<dbReference type="GO" id="GO:0005975">
    <property type="term" value="P:carbohydrate metabolic process"/>
    <property type="evidence" value="ECO:0007669"/>
    <property type="project" value="InterPro"/>
</dbReference>
<feature type="compositionally biased region" description="Polar residues" evidence="3">
    <location>
        <begin position="69"/>
        <end position="80"/>
    </location>
</feature>
<evidence type="ECO:0000313" key="6">
    <source>
        <dbReference type="EMBL" id="MTB64609.1"/>
    </source>
</evidence>
<dbReference type="InterPro" id="IPR011330">
    <property type="entry name" value="Glyco_hydro/deAcase_b/a-brl"/>
</dbReference>
<feature type="region of interest" description="Disordered" evidence="3">
    <location>
        <begin position="51"/>
        <end position="83"/>
    </location>
</feature>
<keyword evidence="8" id="KW-1185">Reference proteome</keyword>